<comment type="caution">
    <text evidence="14">The sequence shown here is derived from an EMBL/GenBank/DDBJ whole genome shotgun (WGS) entry which is preliminary data.</text>
</comment>
<organism evidence="14 15">
    <name type="scientific">Marinisporobacter balticus</name>
    <dbReference type="NCBI Taxonomy" id="2018667"/>
    <lineage>
        <taxon>Bacteria</taxon>
        <taxon>Bacillati</taxon>
        <taxon>Bacillota</taxon>
        <taxon>Clostridia</taxon>
        <taxon>Peptostreptococcales</taxon>
        <taxon>Thermotaleaceae</taxon>
        <taxon>Marinisporobacter</taxon>
    </lineage>
</organism>
<keyword evidence="3 11" id="KW-0808">Transferase</keyword>
<dbReference type="FunFam" id="2.40.30.10:FF:000023">
    <property type="entry name" value="tRNA-specific 2-thiouridylase MnmA"/>
    <property type="match status" value="1"/>
</dbReference>
<dbReference type="GO" id="GO:0000049">
    <property type="term" value="F:tRNA binding"/>
    <property type="evidence" value="ECO:0007669"/>
    <property type="project" value="UniProtKB-KW"/>
</dbReference>
<reference evidence="14 15" key="1">
    <citation type="submission" date="2019-03" db="EMBL/GenBank/DDBJ databases">
        <title>Genomic Encyclopedia of Type Strains, Phase IV (KMG-IV): sequencing the most valuable type-strain genomes for metagenomic binning, comparative biology and taxonomic classification.</title>
        <authorList>
            <person name="Goeker M."/>
        </authorList>
    </citation>
    <scope>NUCLEOTIDE SEQUENCE [LARGE SCALE GENOMIC DNA]</scope>
    <source>
        <strain evidence="14 15">DSM 102940</strain>
    </source>
</reference>
<evidence type="ECO:0000256" key="11">
    <source>
        <dbReference type="HAMAP-Rule" id="MF_00144"/>
    </source>
</evidence>
<evidence type="ECO:0000256" key="1">
    <source>
        <dbReference type="ARBA" id="ARBA00022490"/>
    </source>
</evidence>
<feature type="binding site" evidence="11">
    <location>
        <begin position="11"/>
        <end position="18"/>
    </location>
    <ligand>
        <name>ATP</name>
        <dbReference type="ChEBI" id="CHEBI:30616"/>
    </ligand>
</feature>
<dbReference type="PANTHER" id="PTHR11933">
    <property type="entry name" value="TRNA 5-METHYLAMINOMETHYL-2-THIOURIDYLATE -METHYLTRANSFERASE"/>
    <property type="match status" value="1"/>
</dbReference>
<dbReference type="Gene3D" id="2.40.30.10">
    <property type="entry name" value="Translation factors"/>
    <property type="match status" value="1"/>
</dbReference>
<dbReference type="EMBL" id="SLWV01000003">
    <property type="protein sequence ID" value="TCO79068.1"/>
    <property type="molecule type" value="Genomic_DNA"/>
</dbReference>
<dbReference type="CDD" id="cd01998">
    <property type="entry name" value="MnmA_TRMU-like"/>
    <property type="match status" value="1"/>
</dbReference>
<keyword evidence="1 11" id="KW-0963">Cytoplasm</keyword>
<feature type="domain" description="tRNA-specific 2-thiouridylase MnmA-like C-terminal" evidence="12">
    <location>
        <begin position="287"/>
        <end position="361"/>
    </location>
</feature>
<evidence type="ECO:0000256" key="9">
    <source>
        <dbReference type="ARBA" id="ARBA00051542"/>
    </source>
</evidence>
<evidence type="ECO:0000256" key="7">
    <source>
        <dbReference type="ARBA" id="ARBA00022884"/>
    </source>
</evidence>
<dbReference type="InterPro" id="IPR023382">
    <property type="entry name" value="MnmA-like_central_sf"/>
</dbReference>
<dbReference type="InterPro" id="IPR046885">
    <property type="entry name" value="MnmA-like_C"/>
</dbReference>
<feature type="domain" description="tRNA-specific 2-thiouridylase MnmA-like central" evidence="13">
    <location>
        <begin position="215"/>
        <end position="278"/>
    </location>
</feature>
<feature type="region of interest" description="Interaction with tRNA" evidence="11">
    <location>
        <begin position="155"/>
        <end position="157"/>
    </location>
</feature>
<dbReference type="RefSeq" id="WP_132242769.1">
    <property type="nucleotide sequence ID" value="NZ_SLWV01000003.1"/>
</dbReference>
<proteinExistence type="inferred from homology"/>
<dbReference type="PANTHER" id="PTHR11933:SF5">
    <property type="entry name" value="MITOCHONDRIAL TRNA-SPECIFIC 2-THIOURIDYLASE 1"/>
    <property type="match status" value="1"/>
</dbReference>
<dbReference type="Pfam" id="PF03054">
    <property type="entry name" value="tRNA_Me_trans"/>
    <property type="match status" value="1"/>
</dbReference>
<dbReference type="GO" id="GO:0008168">
    <property type="term" value="F:methyltransferase activity"/>
    <property type="evidence" value="ECO:0007669"/>
    <property type="project" value="UniProtKB-KW"/>
</dbReference>
<feature type="active site" description="Nucleophile" evidence="11">
    <location>
        <position position="107"/>
    </location>
</feature>
<comment type="function">
    <text evidence="10 11">Catalyzes the 2-thiolation of uridine at the wobble position (U34) of tRNA, leading to the formation of s(2)U34.</text>
</comment>
<evidence type="ECO:0000313" key="15">
    <source>
        <dbReference type="Proteomes" id="UP000294919"/>
    </source>
</evidence>
<evidence type="ECO:0000256" key="8">
    <source>
        <dbReference type="ARBA" id="ARBA00023157"/>
    </source>
</evidence>
<feature type="binding site" evidence="11">
    <location>
        <position position="131"/>
    </location>
    <ligand>
        <name>ATP</name>
        <dbReference type="ChEBI" id="CHEBI:30616"/>
    </ligand>
</feature>
<dbReference type="SUPFAM" id="SSF52402">
    <property type="entry name" value="Adenine nucleotide alpha hydrolases-like"/>
    <property type="match status" value="1"/>
</dbReference>
<keyword evidence="2 11" id="KW-0820">tRNA-binding</keyword>
<dbReference type="Pfam" id="PF20258">
    <property type="entry name" value="tRNA_Me_trans_C"/>
    <property type="match status" value="1"/>
</dbReference>
<comment type="catalytic activity">
    <reaction evidence="9 11">
        <text>S-sulfanyl-L-cysteinyl-[protein] + uridine(34) in tRNA + AH2 + ATP = 2-thiouridine(34) in tRNA + L-cysteinyl-[protein] + A + AMP + diphosphate + H(+)</text>
        <dbReference type="Rhea" id="RHEA:47032"/>
        <dbReference type="Rhea" id="RHEA-COMP:10131"/>
        <dbReference type="Rhea" id="RHEA-COMP:11726"/>
        <dbReference type="Rhea" id="RHEA-COMP:11727"/>
        <dbReference type="Rhea" id="RHEA-COMP:11728"/>
        <dbReference type="ChEBI" id="CHEBI:13193"/>
        <dbReference type="ChEBI" id="CHEBI:15378"/>
        <dbReference type="ChEBI" id="CHEBI:17499"/>
        <dbReference type="ChEBI" id="CHEBI:29950"/>
        <dbReference type="ChEBI" id="CHEBI:30616"/>
        <dbReference type="ChEBI" id="CHEBI:33019"/>
        <dbReference type="ChEBI" id="CHEBI:61963"/>
        <dbReference type="ChEBI" id="CHEBI:65315"/>
        <dbReference type="ChEBI" id="CHEBI:87170"/>
        <dbReference type="ChEBI" id="CHEBI:456215"/>
        <dbReference type="EC" id="2.8.1.13"/>
    </reaction>
</comment>
<evidence type="ECO:0000256" key="10">
    <source>
        <dbReference type="ARBA" id="ARBA00056575"/>
    </source>
</evidence>
<dbReference type="InterPro" id="IPR046884">
    <property type="entry name" value="MnmA-like_central"/>
</dbReference>
<dbReference type="NCBIfam" id="NF001138">
    <property type="entry name" value="PRK00143.1"/>
    <property type="match status" value="1"/>
</dbReference>
<comment type="subcellular location">
    <subcellularLocation>
        <location evidence="11">Cytoplasm</location>
    </subcellularLocation>
</comment>
<dbReference type="Pfam" id="PF20259">
    <property type="entry name" value="tRNA_Me_trans_M"/>
    <property type="match status" value="1"/>
</dbReference>
<dbReference type="GO" id="GO:0005737">
    <property type="term" value="C:cytoplasm"/>
    <property type="evidence" value="ECO:0007669"/>
    <property type="project" value="UniProtKB-SubCell"/>
</dbReference>
<protein>
    <recommendedName>
        <fullName evidence="11">tRNA-specific 2-thiouridylase MnmA</fullName>
        <ecNumber evidence="11">2.8.1.13</ecNumber>
    </recommendedName>
</protein>
<sequence length="366" mass="41346">MLLDKKKVVVGMSGGVDSSVAAYVLQKQGYDVIGVTMQVWPEMEESEAEKVGSCCGLSAVDDARRVANKLGIPFYVMNFKDIFEEKVIKKFVEEYISGRTPNPCIACNKFMKFDELLRRARNLGAHYVATGHYAKIVYDEKMDKYRVQKSHAVAKDQTYALYNFTQEQLKHTLMPLGEFSSKEEVRRIASELDFITASKPDSQEICFVKDDDYGKFIQERKPEKIVSGNFVDKNGEILGKHKGISYYTIGQRKGLGIALGKPMYVVDIIPNKNQVVLGENEDVFGIELLAEDINLIYLNKIEKSLKVKAQIRYNANAQDAILYPEGENLLRVVFEQPQRAITPGQAVVFYDEDYLLGGGTITKKVR</sequence>
<keyword evidence="14" id="KW-0489">Methyltransferase</keyword>
<dbReference type="Gene3D" id="3.40.50.620">
    <property type="entry name" value="HUPs"/>
    <property type="match status" value="1"/>
</dbReference>
<feature type="active site" description="Cysteine persulfide intermediate" evidence="11">
    <location>
        <position position="206"/>
    </location>
</feature>
<dbReference type="FunFam" id="3.40.50.620:FF:000115">
    <property type="entry name" value="tRNA-specific 2-thiouridylase MnmA"/>
    <property type="match status" value="1"/>
</dbReference>
<dbReference type="AlphaFoldDB" id="A0A4R2L8N9"/>
<keyword evidence="4 11" id="KW-0819">tRNA processing</keyword>
<dbReference type="InterPro" id="IPR004506">
    <property type="entry name" value="MnmA-like"/>
</dbReference>
<keyword evidence="7 11" id="KW-0694">RNA-binding</keyword>
<comment type="caution">
    <text evidence="11">Lacks conserved residue(s) required for the propagation of feature annotation.</text>
</comment>
<evidence type="ECO:0000256" key="5">
    <source>
        <dbReference type="ARBA" id="ARBA00022741"/>
    </source>
</evidence>
<evidence type="ECO:0000259" key="12">
    <source>
        <dbReference type="Pfam" id="PF20258"/>
    </source>
</evidence>
<evidence type="ECO:0000256" key="3">
    <source>
        <dbReference type="ARBA" id="ARBA00022679"/>
    </source>
</evidence>
<dbReference type="GO" id="GO:0005524">
    <property type="term" value="F:ATP binding"/>
    <property type="evidence" value="ECO:0007669"/>
    <property type="project" value="UniProtKB-KW"/>
</dbReference>
<keyword evidence="5 11" id="KW-0547">Nucleotide-binding</keyword>
<dbReference type="FunFam" id="2.30.30.280:FF:000001">
    <property type="entry name" value="tRNA-specific 2-thiouridylase MnmA"/>
    <property type="match status" value="1"/>
</dbReference>
<dbReference type="InterPro" id="IPR014729">
    <property type="entry name" value="Rossmann-like_a/b/a_fold"/>
</dbReference>
<feature type="binding site" evidence="11">
    <location>
        <position position="37"/>
    </location>
    <ligand>
        <name>ATP</name>
        <dbReference type="ChEBI" id="CHEBI:30616"/>
    </ligand>
</feature>
<evidence type="ECO:0000313" key="14">
    <source>
        <dbReference type="EMBL" id="TCO79068.1"/>
    </source>
</evidence>
<comment type="similarity">
    <text evidence="11">Belongs to the MnmA/TRMU family.</text>
</comment>
<dbReference type="HAMAP" id="MF_00144">
    <property type="entry name" value="tRNA_thiouridyl_MnmA"/>
    <property type="match status" value="1"/>
</dbReference>
<dbReference type="GO" id="GO:0002143">
    <property type="term" value="P:tRNA wobble position uridine thiolation"/>
    <property type="evidence" value="ECO:0007669"/>
    <property type="project" value="TreeGrafter"/>
</dbReference>
<evidence type="ECO:0000256" key="6">
    <source>
        <dbReference type="ARBA" id="ARBA00022840"/>
    </source>
</evidence>
<dbReference type="NCBIfam" id="TIGR00420">
    <property type="entry name" value="trmU"/>
    <property type="match status" value="1"/>
</dbReference>
<feature type="site" description="Interaction with tRNA" evidence="11">
    <location>
        <position position="345"/>
    </location>
</feature>
<dbReference type="Gene3D" id="2.30.30.280">
    <property type="entry name" value="Adenine nucleotide alpha hydrolases-like domains"/>
    <property type="match status" value="1"/>
</dbReference>
<keyword evidence="8" id="KW-1015">Disulfide bond</keyword>
<dbReference type="GO" id="GO:0032259">
    <property type="term" value="P:methylation"/>
    <property type="evidence" value="ECO:0007669"/>
    <property type="project" value="UniProtKB-KW"/>
</dbReference>
<evidence type="ECO:0000256" key="2">
    <source>
        <dbReference type="ARBA" id="ARBA00022555"/>
    </source>
</evidence>
<dbReference type="EC" id="2.8.1.13" evidence="11"/>
<dbReference type="GO" id="GO:0103016">
    <property type="term" value="F:tRNA-uridine 2-sulfurtransferase activity"/>
    <property type="evidence" value="ECO:0007669"/>
    <property type="project" value="UniProtKB-EC"/>
</dbReference>
<dbReference type="Proteomes" id="UP000294919">
    <property type="component" value="Unassembled WGS sequence"/>
</dbReference>
<feature type="region of interest" description="Interaction with tRNA" evidence="11">
    <location>
        <begin position="312"/>
        <end position="313"/>
    </location>
</feature>
<keyword evidence="6 11" id="KW-0067">ATP-binding</keyword>
<keyword evidence="15" id="KW-1185">Reference proteome</keyword>
<gene>
    <name evidence="11" type="primary">mnmA</name>
    <name evidence="14" type="ORF">EV214_103119</name>
</gene>
<dbReference type="OrthoDB" id="9800696at2"/>
<evidence type="ECO:0000256" key="4">
    <source>
        <dbReference type="ARBA" id="ARBA00022694"/>
    </source>
</evidence>
<evidence type="ECO:0000259" key="13">
    <source>
        <dbReference type="Pfam" id="PF20259"/>
    </source>
</evidence>
<accession>A0A4R2L8N9</accession>
<feature type="site" description="Interaction with tRNA" evidence="11">
    <location>
        <position position="132"/>
    </location>
</feature>
<name>A0A4R2L8N9_9FIRM</name>